<dbReference type="FunFam" id="2.60.40.10:FF:000028">
    <property type="entry name" value="Neuronal cell adhesion molecule"/>
    <property type="match status" value="1"/>
</dbReference>
<evidence type="ECO:0000313" key="5">
    <source>
        <dbReference type="Proteomes" id="UP001152795"/>
    </source>
</evidence>
<dbReference type="SUPFAM" id="SSF49265">
    <property type="entry name" value="Fibronectin type III"/>
    <property type="match status" value="3"/>
</dbReference>
<feature type="region of interest" description="Disordered" evidence="2">
    <location>
        <begin position="789"/>
        <end position="840"/>
    </location>
</feature>
<dbReference type="SMART" id="SM00060">
    <property type="entry name" value="FN3"/>
    <property type="match status" value="5"/>
</dbReference>
<keyword evidence="1" id="KW-0677">Repeat</keyword>
<dbReference type="Gene3D" id="2.60.120.260">
    <property type="entry name" value="Galactose-binding domain-like"/>
    <property type="match status" value="1"/>
</dbReference>
<evidence type="ECO:0000313" key="4">
    <source>
        <dbReference type="EMBL" id="CAB4027291.1"/>
    </source>
</evidence>
<dbReference type="PROSITE" id="PS50853">
    <property type="entry name" value="FN3"/>
    <property type="match status" value="5"/>
</dbReference>
<dbReference type="Pfam" id="PF00754">
    <property type="entry name" value="F5_F8_type_C"/>
    <property type="match status" value="1"/>
</dbReference>
<dbReference type="SUPFAM" id="SSF49785">
    <property type="entry name" value="Galactose-binding domain-like"/>
    <property type="match status" value="1"/>
</dbReference>
<evidence type="ECO:0000256" key="3">
    <source>
        <dbReference type="SAM" id="Phobius"/>
    </source>
</evidence>
<dbReference type="Gene3D" id="2.60.40.10">
    <property type="entry name" value="Immunoglobulins"/>
    <property type="match status" value="5"/>
</dbReference>
<dbReference type="Pfam" id="PF00041">
    <property type="entry name" value="fn3"/>
    <property type="match status" value="5"/>
</dbReference>
<dbReference type="PANTHER" id="PTHR46957:SF3">
    <property type="entry name" value="CYTOKINE RECEPTOR"/>
    <property type="match status" value="1"/>
</dbReference>
<sequence length="1016" mass="111978">MNITWSPPDPSKRNGVITKYQLCLRNQTYGFCLHEDTFEFTQTSYTFSGLRPYRVYSVTIRAATVKGFGPTGSITQRTAQSEPDGPPMEKVVKYLDESTISFSWTEPHPELHNGIIIYYHVCIRKYGPDFTCTRTAQIPRQNEKSYAYGGLSPSSEYVVVIRAATIIGLGPAAFIQKTAGVCDLPVLNTAGDYVSNDSFTASGFLGRRYGPHQSPIDSDFPWCDSGLKNNAYMQIDFGGPLRVIGFATRRHKDHWDSWVSSYKVSHSLDSMEWNFVNVGGEPAQDITATSLRLMWSPPEQNHANGIIRLYGVCYQEASLGTECKEVISVPGGQLAYEITQGLRPYTEHVLVVMAATKIKGWSPKAVLNITTLLAAPYGPPTSVYATRIGSRILQIFWKPPEPRKRNGDIIGYRLCIKEKRFSQPCRDYVTFPESQMNMHSCDGLKPFTMYNIHVEAKTVIGYGPGQYLDYRSGEAAPTAPPKDVIFKSVTTTSIEITWSPPDEEKQNGIIAMYEIEMYQEMSGSIVEKVTKSLMRVENTTVWKIAGLSPRTDYIFHIRAGTTGGFGPAVIVHKRSGGRFGQTDKSTGRGKNKLTAEGIAGGSILLIALIAGFVFSILWNKGMLPRTRTRKLRRELQKEERRLRRRERRKKKKMSEPGTEIHITHSVCSELDDLGAPTGQKREVQQRIAAENLSGTDGVGIYSTGATNALTPDIYGTSSAPPGQDIYDNAPPGIEIHGTADPGGGIGAVQKSNTILPPIVPKSSALPSVIPLETALSSVFIKLSSTVLNDPGFDTNASPSSRPKTRKNPSRNPNSPRSSPVPPKSKGKRKKNTRSPKPTVVVPEPSKFTLVVVKQKIAPVVKVDTVGSDFTDPTFPSTSMENDLSHPVSQTSINNDPVTDTVIESFYSVTDIAGSDVVPVSILRATQGDVHNYPVPPTDINSNHISNIPIFRENASVRRQSLNYHPNMPRYSIDFSASPQNLNNTCTHNLPPIPAYPSYPKLNSETIIYQSSDTHSK</sequence>
<protein>
    <submittedName>
        <fullName evidence="4">Down syndrome cell adhesion molecule Dscam2 isoform X17</fullName>
    </submittedName>
</protein>
<keyword evidence="3" id="KW-0472">Membrane</keyword>
<dbReference type="GO" id="GO:0016020">
    <property type="term" value="C:membrane"/>
    <property type="evidence" value="ECO:0007669"/>
    <property type="project" value="UniProtKB-SubCell"/>
</dbReference>
<evidence type="ECO:0000256" key="2">
    <source>
        <dbReference type="SAM" id="MobiDB-lite"/>
    </source>
</evidence>
<reference evidence="4" key="1">
    <citation type="submission" date="2020-04" db="EMBL/GenBank/DDBJ databases">
        <authorList>
            <person name="Alioto T."/>
            <person name="Alioto T."/>
            <person name="Gomez Garrido J."/>
        </authorList>
    </citation>
    <scope>NUCLEOTIDE SEQUENCE</scope>
    <source>
        <strain evidence="4">A484AB</strain>
    </source>
</reference>
<feature type="compositionally biased region" description="Basic residues" evidence="2">
    <location>
        <begin position="642"/>
        <end position="652"/>
    </location>
</feature>
<feature type="compositionally biased region" description="Basic residues" evidence="2">
    <location>
        <begin position="824"/>
        <end position="833"/>
    </location>
</feature>
<proteinExistence type="predicted"/>
<keyword evidence="5" id="KW-1185">Reference proteome</keyword>
<dbReference type="AlphaFoldDB" id="A0A7D9JEC0"/>
<gene>
    <name evidence="4" type="ORF">PACLA_8A010552</name>
</gene>
<keyword evidence="3" id="KW-1133">Transmembrane helix</keyword>
<dbReference type="InterPro" id="IPR050713">
    <property type="entry name" value="RTP_Phos/Ushers"/>
</dbReference>
<dbReference type="PROSITE" id="PS50022">
    <property type="entry name" value="FA58C_3"/>
    <property type="match status" value="1"/>
</dbReference>
<name>A0A7D9JEC0_PARCT</name>
<dbReference type="OrthoDB" id="5990238at2759"/>
<evidence type="ECO:0000256" key="1">
    <source>
        <dbReference type="ARBA" id="ARBA00022737"/>
    </source>
</evidence>
<dbReference type="InterPro" id="IPR008979">
    <property type="entry name" value="Galactose-bd-like_sf"/>
</dbReference>
<feature type="region of interest" description="Disordered" evidence="2">
    <location>
        <begin position="634"/>
        <end position="657"/>
    </location>
</feature>
<feature type="region of interest" description="Disordered" evidence="2">
    <location>
        <begin position="876"/>
        <end position="895"/>
    </location>
</feature>
<dbReference type="InterPro" id="IPR003961">
    <property type="entry name" value="FN3_dom"/>
</dbReference>
<dbReference type="InterPro" id="IPR036116">
    <property type="entry name" value="FN3_sf"/>
</dbReference>
<dbReference type="InterPro" id="IPR013783">
    <property type="entry name" value="Ig-like_fold"/>
</dbReference>
<organism evidence="4 5">
    <name type="scientific">Paramuricea clavata</name>
    <name type="common">Red gorgonian</name>
    <name type="synonym">Violescent sea-whip</name>
    <dbReference type="NCBI Taxonomy" id="317549"/>
    <lineage>
        <taxon>Eukaryota</taxon>
        <taxon>Metazoa</taxon>
        <taxon>Cnidaria</taxon>
        <taxon>Anthozoa</taxon>
        <taxon>Octocorallia</taxon>
        <taxon>Malacalcyonacea</taxon>
        <taxon>Plexauridae</taxon>
        <taxon>Paramuricea</taxon>
    </lineage>
</organism>
<keyword evidence="3" id="KW-0812">Transmembrane</keyword>
<dbReference type="InterPro" id="IPR000421">
    <property type="entry name" value="FA58C"/>
</dbReference>
<dbReference type="CDD" id="cd00063">
    <property type="entry name" value="FN3"/>
    <property type="match status" value="5"/>
</dbReference>
<feature type="transmembrane region" description="Helical" evidence="3">
    <location>
        <begin position="598"/>
        <end position="619"/>
    </location>
</feature>
<accession>A0A7D9JEC0</accession>
<dbReference type="Proteomes" id="UP001152795">
    <property type="component" value="Unassembled WGS sequence"/>
</dbReference>
<dbReference type="EMBL" id="CACRXK020014713">
    <property type="protein sequence ID" value="CAB4027291.1"/>
    <property type="molecule type" value="Genomic_DNA"/>
</dbReference>
<dbReference type="PANTHER" id="PTHR46957">
    <property type="entry name" value="CYTOKINE RECEPTOR"/>
    <property type="match status" value="1"/>
</dbReference>
<comment type="caution">
    <text evidence="4">The sequence shown here is derived from an EMBL/GenBank/DDBJ whole genome shotgun (WGS) entry which is preliminary data.</text>
</comment>